<gene>
    <name evidence="2" type="ORF">LMG18101_05072</name>
</gene>
<sequence>MQTSDPDALLRDAIAASQRNDSETALSLFARVSELVPHSAVPHLLAGAELAQIGQYAEAESAYARAVLADPQLHIARYQLGLLQFTSGNVPMAMLSWQPLLELGPQNALSLFVQGFAQLAQDNFADAASLFHAGMAANTDNPPLNADIEMVLQRMAELPGAGDRPAPQPTEAAQPSAEEPPVGAHVLLSNYGSLN</sequence>
<evidence type="ECO:0000313" key="2">
    <source>
        <dbReference type="EMBL" id="CAJ0822568.1"/>
    </source>
</evidence>
<feature type="region of interest" description="Disordered" evidence="1">
    <location>
        <begin position="159"/>
        <end position="195"/>
    </location>
</feature>
<keyword evidence="3" id="KW-1185">Reference proteome</keyword>
<protein>
    <recommendedName>
        <fullName evidence="4">Tetratricopeptide repeat protein</fullName>
    </recommendedName>
</protein>
<dbReference type="SMART" id="SM00028">
    <property type="entry name" value="TPR"/>
    <property type="match status" value="4"/>
</dbReference>
<name>A0ABN9JS67_9RALS</name>
<proteinExistence type="predicted"/>
<dbReference type="RefSeq" id="WP_316682839.1">
    <property type="nucleotide sequence ID" value="NZ_CATZLL010000024.1"/>
</dbReference>
<organism evidence="2 3">
    <name type="scientific">Ralstonia flaminis</name>
    <dbReference type="NCBI Taxonomy" id="3058597"/>
    <lineage>
        <taxon>Bacteria</taxon>
        <taxon>Pseudomonadati</taxon>
        <taxon>Pseudomonadota</taxon>
        <taxon>Betaproteobacteria</taxon>
        <taxon>Burkholderiales</taxon>
        <taxon>Burkholderiaceae</taxon>
        <taxon>Ralstonia</taxon>
    </lineage>
</organism>
<evidence type="ECO:0000256" key="1">
    <source>
        <dbReference type="SAM" id="MobiDB-lite"/>
    </source>
</evidence>
<dbReference type="EMBL" id="CATZLL010000024">
    <property type="protein sequence ID" value="CAJ0822568.1"/>
    <property type="molecule type" value="Genomic_DNA"/>
</dbReference>
<evidence type="ECO:0008006" key="4">
    <source>
        <dbReference type="Google" id="ProtNLM"/>
    </source>
</evidence>
<evidence type="ECO:0000313" key="3">
    <source>
        <dbReference type="Proteomes" id="UP001189757"/>
    </source>
</evidence>
<dbReference type="Gene3D" id="1.25.40.10">
    <property type="entry name" value="Tetratricopeptide repeat domain"/>
    <property type="match status" value="1"/>
</dbReference>
<dbReference type="InterPro" id="IPR019734">
    <property type="entry name" value="TPR_rpt"/>
</dbReference>
<dbReference type="Proteomes" id="UP001189757">
    <property type="component" value="Unassembled WGS sequence"/>
</dbReference>
<accession>A0ABN9JS67</accession>
<dbReference type="SUPFAM" id="SSF48452">
    <property type="entry name" value="TPR-like"/>
    <property type="match status" value="1"/>
</dbReference>
<reference evidence="2 3" key="1">
    <citation type="submission" date="2023-07" db="EMBL/GenBank/DDBJ databases">
        <authorList>
            <person name="Peeters C."/>
        </authorList>
    </citation>
    <scope>NUCLEOTIDE SEQUENCE [LARGE SCALE GENOMIC DNA]</scope>
    <source>
        <strain evidence="2 3">LMG 18101</strain>
    </source>
</reference>
<dbReference type="InterPro" id="IPR011990">
    <property type="entry name" value="TPR-like_helical_dom_sf"/>
</dbReference>
<comment type="caution">
    <text evidence="2">The sequence shown here is derived from an EMBL/GenBank/DDBJ whole genome shotgun (WGS) entry which is preliminary data.</text>
</comment>